<evidence type="ECO:0000313" key="5">
    <source>
        <dbReference type="EMBL" id="XCH28842.1"/>
    </source>
</evidence>
<dbReference type="AlphaFoldDB" id="A0AAU8FW61"/>
<dbReference type="EMBL" id="CP159290">
    <property type="protein sequence ID" value="XCH28842.1"/>
    <property type="molecule type" value="Genomic_DNA"/>
</dbReference>
<dbReference type="InterPro" id="IPR038726">
    <property type="entry name" value="PDDEXK_AddAB-type"/>
</dbReference>
<keyword evidence="2" id="KW-0067">ATP-binding</keyword>
<evidence type="ECO:0000256" key="3">
    <source>
        <dbReference type="ARBA" id="ARBA00023204"/>
    </source>
</evidence>
<dbReference type="InterPro" id="IPR011604">
    <property type="entry name" value="PDDEXK-like_dom_sf"/>
</dbReference>
<dbReference type="GO" id="GO:0006281">
    <property type="term" value="P:DNA repair"/>
    <property type="evidence" value="ECO:0007669"/>
    <property type="project" value="UniProtKB-KW"/>
</dbReference>
<name>A0AAU8FW61_9MICO</name>
<dbReference type="GO" id="GO:0004386">
    <property type="term" value="F:helicase activity"/>
    <property type="evidence" value="ECO:0007669"/>
    <property type="project" value="UniProtKB-KW"/>
</dbReference>
<proteinExistence type="predicted"/>
<gene>
    <name evidence="5" type="ORF">ABRQ22_14685</name>
</gene>
<organism evidence="5">
    <name type="scientific">Cellulosimicrobium sp. ES-005</name>
    <dbReference type="NCBI Taxonomy" id="3163031"/>
    <lineage>
        <taxon>Bacteria</taxon>
        <taxon>Bacillati</taxon>
        <taxon>Actinomycetota</taxon>
        <taxon>Actinomycetes</taxon>
        <taxon>Micrococcales</taxon>
        <taxon>Promicromonosporaceae</taxon>
        <taxon>Cellulosimicrobium</taxon>
    </lineage>
</organism>
<keyword evidence="1" id="KW-0227">DNA damage</keyword>
<dbReference type="RefSeq" id="WP_353707250.1">
    <property type="nucleotide sequence ID" value="NZ_CP159290.1"/>
</dbReference>
<protein>
    <submittedName>
        <fullName evidence="5">PD-(D/E)XK nuclease family protein</fullName>
    </submittedName>
</protein>
<keyword evidence="2" id="KW-0347">Helicase</keyword>
<feature type="domain" description="PD-(D/E)XK endonuclease-like" evidence="4">
    <location>
        <begin position="6"/>
        <end position="262"/>
    </location>
</feature>
<evidence type="ECO:0000256" key="1">
    <source>
        <dbReference type="ARBA" id="ARBA00022763"/>
    </source>
</evidence>
<accession>A0AAU8FW61</accession>
<keyword evidence="2" id="KW-0378">Hydrolase</keyword>
<reference evidence="5" key="1">
    <citation type="submission" date="2024-06" db="EMBL/GenBank/DDBJ databases">
        <title>Complete genome sequence of the cellulolytic actinobacterium, Cellulosimicrobium ES-005.</title>
        <authorList>
            <person name="Matthews C.T."/>
            <person name="Underwood K.D."/>
            <person name="Ghanchi K.M."/>
            <person name="Fields S.D."/>
            <person name="Gardner S.G."/>
        </authorList>
    </citation>
    <scope>NUCLEOTIDE SEQUENCE</scope>
    <source>
        <strain evidence="5">ES-005</strain>
    </source>
</reference>
<keyword evidence="2" id="KW-0547">Nucleotide-binding</keyword>
<dbReference type="Pfam" id="PF12705">
    <property type="entry name" value="PDDEXK_1"/>
    <property type="match status" value="1"/>
</dbReference>
<sequence>MKSPSRLSYSSLSTYAECSMRWLIERGHKIGSDTWWATLAGTVVHQLTEDWDRGKASEDAVTSKVAFEMLLDVEAAKAAEEERKVRASGKVLKKHGKTGGPNKKDREWWLEEGPKMVQAYIHWRKLTRWEILTLWDGEPAIELQIDEPVAGRKFLGYVDRIFIRPTGEMVIVDIKSGKEPAGWLQLATYRLGILRKYGLDITEAAFWMAGDGDIPGLVDVERFNLDAVEGMVGAAWRGIEAGVFIPHVSNMCSGCGVRDYCPGVAGEKAGELEVVDAVEVNERSLIESVTQPTSG</sequence>
<keyword evidence="3" id="KW-0234">DNA repair</keyword>
<evidence type="ECO:0000256" key="2">
    <source>
        <dbReference type="ARBA" id="ARBA00022806"/>
    </source>
</evidence>
<evidence type="ECO:0000259" key="4">
    <source>
        <dbReference type="Pfam" id="PF12705"/>
    </source>
</evidence>
<dbReference type="Gene3D" id="3.90.320.10">
    <property type="match status" value="1"/>
</dbReference>